<dbReference type="Pfam" id="PF00691">
    <property type="entry name" value="OmpA"/>
    <property type="match status" value="1"/>
</dbReference>
<sequence length="385" mass="41915">MKAKFLTLSILLAGSCVLANAQEKKNYYTKKASDNIFVGVGIGGMSVLNGGLNTPTMNFNLQIGKYITPTWGVRGEVSGLWQSLDNQDNSYFDKGTNSEYHKYCKKFGEINLDAMLNLTTLFGGYNPNRVVDFYLFAGPTMNLSSKGTEFTGGMVGDAYQLAANDDVKARFGATAGLGLGFNLNQKLALNVEGRFGVTPSIFGDASDCRKAEATARVNVGLTYTFGGKKFAKVSDIDEDAINAEINRYRSELAQAQADLANCKNSLANMKPEVKEVIKEIQTAGPRAIFFKIGSARLDDYGKVNIQLAAKILKANPDKKYKVAGYCDKATGSAAYNQKLSEKRAQVVYDALIAEGVDKDQLEFVGFGGTENMFSKNYLNRVVILE</sequence>
<dbReference type="InterPro" id="IPR050330">
    <property type="entry name" value="Bact_OuterMem_StrucFunc"/>
</dbReference>
<dbReference type="Proteomes" id="UP000286003">
    <property type="component" value="Unassembled WGS sequence"/>
</dbReference>
<dbReference type="EMBL" id="RCXO01000012">
    <property type="protein sequence ID" value="RYT80301.1"/>
    <property type="molecule type" value="Genomic_DNA"/>
</dbReference>
<keyword evidence="1 4" id="KW-0732">Signal</keyword>
<dbReference type="EMBL" id="QRWT01000004">
    <property type="protein sequence ID" value="RGT54731.1"/>
    <property type="molecule type" value="Genomic_DNA"/>
</dbReference>
<evidence type="ECO:0000313" key="10">
    <source>
        <dbReference type="Proteomes" id="UP000284772"/>
    </source>
</evidence>
<dbReference type="RefSeq" id="WP_007663755.1">
    <property type="nucleotide sequence ID" value="NZ_BAABZC010000001.1"/>
</dbReference>
<evidence type="ECO:0000313" key="6">
    <source>
        <dbReference type="EMBL" id="RGT54731.1"/>
    </source>
</evidence>
<dbReference type="AlphaFoldDB" id="A0A3E4I2T6"/>
<dbReference type="PROSITE" id="PS51123">
    <property type="entry name" value="OMPA_2"/>
    <property type="match status" value="1"/>
</dbReference>
<dbReference type="GeneID" id="26160087"/>
<reference evidence="9 13" key="2">
    <citation type="journal article" date="2019" name="Science, e1252229">
        <title>Invertible promoters mediate bacterial phase variation, antibiotic resistance, and host adaptation in the gut.</title>
        <authorList>
            <person name="Jiang X."/>
            <person name="Hall A.B."/>
            <person name="Arthur T.D."/>
            <person name="Plichta D.R."/>
            <person name="Covington C.T."/>
            <person name="Poyet M."/>
            <person name="Crothers J."/>
            <person name="Moses P.L."/>
            <person name="Tolonen A.C."/>
            <person name="Vlamakis H."/>
            <person name="Alm E.J."/>
            <person name="Xavier R.J."/>
        </authorList>
    </citation>
    <scope>NUCLEOTIDE SEQUENCE [LARGE SCALE GENOMIC DNA]</scope>
    <source>
        <strain evidence="13">bf_0095</strain>
        <strain evidence="9">Bf_0095</strain>
    </source>
</reference>
<evidence type="ECO:0000256" key="4">
    <source>
        <dbReference type="SAM" id="SignalP"/>
    </source>
</evidence>
<evidence type="ECO:0000313" key="8">
    <source>
        <dbReference type="EMBL" id="RHN02151.1"/>
    </source>
</evidence>
<dbReference type="OrthoDB" id="1522982at2"/>
<dbReference type="PROSITE" id="PS51257">
    <property type="entry name" value="PROKAR_LIPOPROTEIN"/>
    <property type="match status" value="1"/>
</dbReference>
<feature type="coiled-coil region" evidence="3">
    <location>
        <begin position="238"/>
        <end position="265"/>
    </location>
</feature>
<dbReference type="PANTHER" id="PTHR30329:SF21">
    <property type="entry name" value="LIPOPROTEIN YIAD-RELATED"/>
    <property type="match status" value="1"/>
</dbReference>
<dbReference type="EMBL" id="QRPE01000038">
    <property type="protein sequence ID" value="RHL86664.1"/>
    <property type="molecule type" value="Genomic_DNA"/>
</dbReference>
<comment type="caution">
    <text evidence="7">The sequence shown here is derived from an EMBL/GenBank/DDBJ whole genome shotgun (WGS) entry which is preliminary data.</text>
</comment>
<dbReference type="SUPFAM" id="SSF56925">
    <property type="entry name" value="OMPA-like"/>
    <property type="match status" value="1"/>
</dbReference>
<feature type="signal peptide" evidence="4">
    <location>
        <begin position="1"/>
        <end position="21"/>
    </location>
</feature>
<gene>
    <name evidence="6" type="ORF">DWX27_06550</name>
    <name evidence="8" type="ORF">DWZ32_21750</name>
    <name evidence="7" type="ORF">DWZ95_21605</name>
    <name evidence="9" type="ORF">EAJ06_10535</name>
</gene>
<name>A0A3E4I2T6_9BACE</name>
<dbReference type="Proteomes" id="UP000291191">
    <property type="component" value="Unassembled WGS sequence"/>
</dbReference>
<dbReference type="SUPFAM" id="SSF103088">
    <property type="entry name" value="OmpA-like"/>
    <property type="match status" value="1"/>
</dbReference>
<evidence type="ECO:0000256" key="2">
    <source>
        <dbReference type="PROSITE-ProRule" id="PRU00473"/>
    </source>
</evidence>
<evidence type="ECO:0000313" key="11">
    <source>
        <dbReference type="Proteomes" id="UP000285013"/>
    </source>
</evidence>
<dbReference type="CDD" id="cd07185">
    <property type="entry name" value="OmpA_C-like"/>
    <property type="match status" value="1"/>
</dbReference>
<dbReference type="GO" id="GO:0016020">
    <property type="term" value="C:membrane"/>
    <property type="evidence" value="ECO:0007669"/>
    <property type="project" value="UniProtKB-UniRule"/>
</dbReference>
<keyword evidence="13" id="KW-1185">Reference proteome</keyword>
<keyword evidence="2" id="KW-0472">Membrane</keyword>
<feature type="chain" id="PRO_5044592807" evidence="4">
    <location>
        <begin position="22"/>
        <end position="385"/>
    </location>
</feature>
<evidence type="ECO:0000256" key="1">
    <source>
        <dbReference type="ARBA" id="ARBA00022729"/>
    </source>
</evidence>
<dbReference type="InterPro" id="IPR011250">
    <property type="entry name" value="OMP/PagP_B-barrel"/>
</dbReference>
<dbReference type="PANTHER" id="PTHR30329">
    <property type="entry name" value="STATOR ELEMENT OF FLAGELLAR MOTOR COMPLEX"/>
    <property type="match status" value="1"/>
</dbReference>
<dbReference type="InterPro" id="IPR006665">
    <property type="entry name" value="OmpA-like"/>
</dbReference>
<evidence type="ECO:0000313" key="13">
    <source>
        <dbReference type="Proteomes" id="UP000291191"/>
    </source>
</evidence>
<accession>A0A3E4I2T6</accession>
<dbReference type="InterPro" id="IPR027385">
    <property type="entry name" value="Beta-barrel_OMP"/>
</dbReference>
<reference evidence="10 11" key="1">
    <citation type="submission" date="2018-08" db="EMBL/GenBank/DDBJ databases">
        <title>A genome reference for cultivated species of the human gut microbiota.</title>
        <authorList>
            <person name="Zou Y."/>
            <person name="Xue W."/>
            <person name="Luo G."/>
        </authorList>
    </citation>
    <scope>NUCLEOTIDE SEQUENCE [LARGE SCALE GENOMIC DNA]</scope>
    <source>
        <strain evidence="6 10">AF19-10AC</strain>
        <strain evidence="8 12">AF31-23</strain>
        <strain evidence="7 11">AF36-16BH</strain>
    </source>
</reference>
<protein>
    <submittedName>
        <fullName evidence="7">OmpA family protein</fullName>
    </submittedName>
</protein>
<evidence type="ECO:0000313" key="7">
    <source>
        <dbReference type="EMBL" id="RHL86664.1"/>
    </source>
</evidence>
<dbReference type="Pfam" id="PF13505">
    <property type="entry name" value="OMP_b-brl"/>
    <property type="match status" value="1"/>
</dbReference>
<dbReference type="Proteomes" id="UP000284772">
    <property type="component" value="Unassembled WGS sequence"/>
</dbReference>
<organism evidence="7 11">
    <name type="scientific">Bacteroides intestinalis</name>
    <dbReference type="NCBI Taxonomy" id="329854"/>
    <lineage>
        <taxon>Bacteria</taxon>
        <taxon>Pseudomonadati</taxon>
        <taxon>Bacteroidota</taxon>
        <taxon>Bacteroidia</taxon>
        <taxon>Bacteroidales</taxon>
        <taxon>Bacteroidaceae</taxon>
        <taxon>Bacteroides</taxon>
    </lineage>
</organism>
<dbReference type="EMBL" id="QRQM01000038">
    <property type="protein sequence ID" value="RHN02151.1"/>
    <property type="molecule type" value="Genomic_DNA"/>
</dbReference>
<dbReference type="Proteomes" id="UP000285013">
    <property type="component" value="Unassembled WGS sequence"/>
</dbReference>
<proteinExistence type="predicted"/>
<evidence type="ECO:0000313" key="12">
    <source>
        <dbReference type="Proteomes" id="UP000286003"/>
    </source>
</evidence>
<evidence type="ECO:0000313" key="9">
    <source>
        <dbReference type="EMBL" id="RYT80301.1"/>
    </source>
</evidence>
<feature type="domain" description="OmpA-like" evidence="5">
    <location>
        <begin position="277"/>
        <end position="385"/>
    </location>
</feature>
<keyword evidence="3" id="KW-0175">Coiled coil</keyword>
<dbReference type="Gene3D" id="3.30.1330.60">
    <property type="entry name" value="OmpA-like domain"/>
    <property type="match status" value="1"/>
</dbReference>
<evidence type="ECO:0000259" key="5">
    <source>
        <dbReference type="PROSITE" id="PS51123"/>
    </source>
</evidence>
<evidence type="ECO:0000256" key="3">
    <source>
        <dbReference type="SAM" id="Coils"/>
    </source>
</evidence>
<dbReference type="Gene3D" id="2.40.160.20">
    <property type="match status" value="1"/>
</dbReference>
<dbReference type="InterPro" id="IPR036737">
    <property type="entry name" value="OmpA-like_sf"/>
</dbReference>